<reference evidence="1 2" key="1">
    <citation type="submission" date="2024-01" db="EMBL/GenBank/DDBJ databases">
        <title>The complete chloroplast genome sequence of Lithospermum erythrorhizon: insights into the phylogenetic relationship among Boraginaceae species and the maternal lineages of purple gromwells.</title>
        <authorList>
            <person name="Okada T."/>
            <person name="Watanabe K."/>
        </authorList>
    </citation>
    <scope>NUCLEOTIDE SEQUENCE [LARGE SCALE GENOMIC DNA]</scope>
</reference>
<dbReference type="AlphaFoldDB" id="A0AAV3P5C4"/>
<keyword evidence="2" id="KW-1185">Reference proteome</keyword>
<dbReference type="Proteomes" id="UP001454036">
    <property type="component" value="Unassembled WGS sequence"/>
</dbReference>
<accession>A0AAV3P5C4</accession>
<gene>
    <name evidence="1" type="ORF">LIER_05420</name>
</gene>
<proteinExistence type="predicted"/>
<protein>
    <submittedName>
        <fullName evidence="1">Uncharacterized protein</fullName>
    </submittedName>
</protein>
<sequence>MNPNGDNNQLQVSDALNLNNLAVRQPEDAPTNLPYLRGETPAVSSFVREDREETYMHTPPVRTNNEPLRDSTAAMRLWCRMRKYPLKQRMQWPHCRCK</sequence>
<name>A0AAV3P5C4_LITER</name>
<evidence type="ECO:0000313" key="1">
    <source>
        <dbReference type="EMBL" id="GAA0145167.1"/>
    </source>
</evidence>
<evidence type="ECO:0000313" key="2">
    <source>
        <dbReference type="Proteomes" id="UP001454036"/>
    </source>
</evidence>
<comment type="caution">
    <text evidence="1">The sequence shown here is derived from an EMBL/GenBank/DDBJ whole genome shotgun (WGS) entry which is preliminary data.</text>
</comment>
<organism evidence="1 2">
    <name type="scientific">Lithospermum erythrorhizon</name>
    <name type="common">Purple gromwell</name>
    <name type="synonym">Lithospermum officinale var. erythrorhizon</name>
    <dbReference type="NCBI Taxonomy" id="34254"/>
    <lineage>
        <taxon>Eukaryota</taxon>
        <taxon>Viridiplantae</taxon>
        <taxon>Streptophyta</taxon>
        <taxon>Embryophyta</taxon>
        <taxon>Tracheophyta</taxon>
        <taxon>Spermatophyta</taxon>
        <taxon>Magnoliopsida</taxon>
        <taxon>eudicotyledons</taxon>
        <taxon>Gunneridae</taxon>
        <taxon>Pentapetalae</taxon>
        <taxon>asterids</taxon>
        <taxon>lamiids</taxon>
        <taxon>Boraginales</taxon>
        <taxon>Boraginaceae</taxon>
        <taxon>Boraginoideae</taxon>
        <taxon>Lithospermeae</taxon>
        <taxon>Lithospermum</taxon>
    </lineage>
</organism>
<dbReference type="EMBL" id="BAABME010000743">
    <property type="protein sequence ID" value="GAA0145167.1"/>
    <property type="molecule type" value="Genomic_DNA"/>
</dbReference>